<gene>
    <name evidence="2" type="ORF">WMSIL1_LOCUS6967</name>
</gene>
<feature type="compositionally biased region" description="Basic and acidic residues" evidence="1">
    <location>
        <begin position="985"/>
        <end position="1002"/>
    </location>
</feature>
<accession>A0A564YJ98</accession>
<sequence>MDWRKTKTCIWNGKNYLFDVSSIDFRILSDYNKSKEELKVLEIEEIRCENESIDITFVTGETVTLDKISLNFLLNGLGRVWKYFPSFNFCTEITDLDSTDNEASPDAEMNKNACIEQCYSYLDVYSKRTGRTREKDNFSQLFEDKYLCYSDVSEKSQSCAIAPLLSFPHFTVLNLSNTKFDKDFLHLCGIGLKTDRALRALILRDAKCDGDYLGYLLRCLPMTSHVRKIDLHLQKESKDANAYRIIGSLNQRIFERLIDLRLSGQCSKDSPFLDFFVNKNLELRSLTLTRIHQQALDRILQCTPKLRSLTAEDSGLEIAAISKSILDSKLTNLEVLTLPDSRMDEANDAVIEQCFASLCRLQVLNLSGSSGKNGGRVLRSILNGLGAVEKHIYGKLDLNVTCCNLKEKFRPVNHLTSLTITIKESHDKNGSLKAFLSNFPNLESLTVGGELKSTGKTLDGLLDVLASKESRISYLTLRRICDESDLCEFLEKLIERGKKLKHLDIRSYILSFDQMKCMLELIKAANPNEPFSLFFKYYTLRKHTSYTGQIDGLVKRKWPSLKVCFPYQLYIAENGQVIVHMDFTKVQIEDSEKIYRSEVSNSRRLLELEKFEESVLNPSEEFIKSNLELTSSAIKTYRKMPKRNLEQLACLYPKVHQAKLGQNECRKVSSLQTNLLETALDPEQCSQSLSKVLNDLKSAIESSVKSTCEDCCQEMKNIIYKESIQSFTPLLNYEFTLNAETREIIAESLNQQVENSFRTMIMDLRIKVAEQMLSLVMKSLKEEFENCLKDFPSKEELEPMQPSQVNDTYVSNKPEQPKTSFRIPSHDSSIRSQVSEVLNINTTDFESQKSDPPLPSPTIVQTPVPDLIRQSEDKPKSEVPVDVRLGRPAPPSQRRPQRNQTEGKRTCIPVDTVDLYDTPAVLPQVQTTDEAPKSQPIGLNDAPGSKVMFQLMPNSITAELLQSRELKKVDSPSLSARPTNANIPKKSENEEQIRMRDKDPNKHLSRVQGLRYQFEDA</sequence>
<dbReference type="SUPFAM" id="SSF52047">
    <property type="entry name" value="RNI-like"/>
    <property type="match status" value="1"/>
</dbReference>
<reference evidence="2 3" key="1">
    <citation type="submission" date="2019-07" db="EMBL/GenBank/DDBJ databases">
        <authorList>
            <person name="Jastrzebski P J."/>
            <person name="Paukszto L."/>
            <person name="Jastrzebski P J."/>
        </authorList>
    </citation>
    <scope>NUCLEOTIDE SEQUENCE [LARGE SCALE GENOMIC DNA]</scope>
    <source>
        <strain evidence="2 3">WMS-il1</strain>
    </source>
</reference>
<feature type="region of interest" description="Disordered" evidence="1">
    <location>
        <begin position="968"/>
        <end position="1017"/>
    </location>
</feature>
<dbReference type="EMBL" id="CABIJS010000233">
    <property type="protein sequence ID" value="VUZ47352.1"/>
    <property type="molecule type" value="Genomic_DNA"/>
</dbReference>
<proteinExistence type="predicted"/>
<feature type="region of interest" description="Disordered" evidence="1">
    <location>
        <begin position="793"/>
        <end position="830"/>
    </location>
</feature>
<feature type="compositionally biased region" description="Basic and acidic residues" evidence="1">
    <location>
        <begin position="869"/>
        <end position="885"/>
    </location>
</feature>
<dbReference type="Gene3D" id="3.80.10.10">
    <property type="entry name" value="Ribonuclease Inhibitor"/>
    <property type="match status" value="1"/>
</dbReference>
<evidence type="ECO:0000313" key="3">
    <source>
        <dbReference type="Proteomes" id="UP000321570"/>
    </source>
</evidence>
<evidence type="ECO:0000256" key="1">
    <source>
        <dbReference type="SAM" id="MobiDB-lite"/>
    </source>
</evidence>
<evidence type="ECO:0000313" key="2">
    <source>
        <dbReference type="EMBL" id="VUZ47352.1"/>
    </source>
</evidence>
<protein>
    <submittedName>
        <fullName evidence="2">Uncharacterized protein</fullName>
    </submittedName>
</protein>
<dbReference type="Proteomes" id="UP000321570">
    <property type="component" value="Unassembled WGS sequence"/>
</dbReference>
<feature type="compositionally biased region" description="Polar residues" evidence="1">
    <location>
        <begin position="972"/>
        <end position="982"/>
    </location>
</feature>
<feature type="compositionally biased region" description="Polar residues" evidence="1">
    <location>
        <begin position="801"/>
        <end position="819"/>
    </location>
</feature>
<name>A0A564YJ98_HYMDI</name>
<organism evidence="2 3">
    <name type="scientific">Hymenolepis diminuta</name>
    <name type="common">Rat tapeworm</name>
    <dbReference type="NCBI Taxonomy" id="6216"/>
    <lineage>
        <taxon>Eukaryota</taxon>
        <taxon>Metazoa</taxon>
        <taxon>Spiralia</taxon>
        <taxon>Lophotrochozoa</taxon>
        <taxon>Platyhelminthes</taxon>
        <taxon>Cestoda</taxon>
        <taxon>Eucestoda</taxon>
        <taxon>Cyclophyllidea</taxon>
        <taxon>Hymenolepididae</taxon>
        <taxon>Hymenolepis</taxon>
    </lineage>
</organism>
<dbReference type="AlphaFoldDB" id="A0A564YJ98"/>
<feature type="region of interest" description="Disordered" evidence="1">
    <location>
        <begin position="845"/>
        <end position="907"/>
    </location>
</feature>
<keyword evidence="3" id="KW-1185">Reference proteome</keyword>
<dbReference type="InterPro" id="IPR032675">
    <property type="entry name" value="LRR_dom_sf"/>
</dbReference>